<comment type="caution">
    <text evidence="1">The sequence shown here is derived from an EMBL/GenBank/DDBJ whole genome shotgun (WGS) entry which is preliminary data.</text>
</comment>
<protein>
    <submittedName>
        <fullName evidence="1">Uncharacterized protein</fullName>
    </submittedName>
</protein>
<accession>A0ABQ9ZHT0</accession>
<evidence type="ECO:0000313" key="1">
    <source>
        <dbReference type="EMBL" id="KAK4012470.1"/>
    </source>
</evidence>
<proteinExistence type="predicted"/>
<dbReference type="EMBL" id="JAOYFB010000004">
    <property type="protein sequence ID" value="KAK4012470.1"/>
    <property type="molecule type" value="Genomic_DNA"/>
</dbReference>
<reference evidence="1 2" key="1">
    <citation type="journal article" date="2023" name="Nucleic Acids Res.">
        <title>The hologenome of Daphnia magna reveals possible DNA methylation and microbiome-mediated evolution of the host genome.</title>
        <authorList>
            <person name="Chaturvedi A."/>
            <person name="Li X."/>
            <person name="Dhandapani V."/>
            <person name="Marshall H."/>
            <person name="Kissane S."/>
            <person name="Cuenca-Cambronero M."/>
            <person name="Asole G."/>
            <person name="Calvet F."/>
            <person name="Ruiz-Romero M."/>
            <person name="Marangio P."/>
            <person name="Guigo R."/>
            <person name="Rago D."/>
            <person name="Mirbahai L."/>
            <person name="Eastwood N."/>
            <person name="Colbourne J.K."/>
            <person name="Zhou J."/>
            <person name="Mallon E."/>
            <person name="Orsini L."/>
        </authorList>
    </citation>
    <scope>NUCLEOTIDE SEQUENCE [LARGE SCALE GENOMIC DNA]</scope>
    <source>
        <strain evidence="1">LRV0_1</strain>
    </source>
</reference>
<name>A0ABQ9ZHT0_9CRUS</name>
<organism evidence="1 2">
    <name type="scientific">Daphnia magna</name>
    <dbReference type="NCBI Taxonomy" id="35525"/>
    <lineage>
        <taxon>Eukaryota</taxon>
        <taxon>Metazoa</taxon>
        <taxon>Ecdysozoa</taxon>
        <taxon>Arthropoda</taxon>
        <taxon>Crustacea</taxon>
        <taxon>Branchiopoda</taxon>
        <taxon>Diplostraca</taxon>
        <taxon>Cladocera</taxon>
        <taxon>Anomopoda</taxon>
        <taxon>Daphniidae</taxon>
        <taxon>Daphnia</taxon>
    </lineage>
</organism>
<evidence type="ECO:0000313" key="2">
    <source>
        <dbReference type="Proteomes" id="UP001234178"/>
    </source>
</evidence>
<gene>
    <name evidence="1" type="ORF">OUZ56_024710</name>
</gene>
<sequence length="90" mass="10186">MNARQPERNFFPELTSYLSSHPSHHILQNLTLKWIVPVSESASTKFGGLFGQFSLFRTSQILTVDGFGQISGVPNSSQVDDYEVIYIRHD</sequence>
<dbReference type="Proteomes" id="UP001234178">
    <property type="component" value="Unassembled WGS sequence"/>
</dbReference>
<keyword evidence="2" id="KW-1185">Reference proteome</keyword>